<gene>
    <name evidence="1" type="ORF">Aau02nite_50060</name>
</gene>
<protein>
    <submittedName>
        <fullName evidence="1">Uncharacterized protein</fullName>
    </submittedName>
</protein>
<organism evidence="1 2">
    <name type="scientific">Actinoplanes auranticolor</name>
    <dbReference type="NCBI Taxonomy" id="47988"/>
    <lineage>
        <taxon>Bacteria</taxon>
        <taxon>Bacillati</taxon>
        <taxon>Actinomycetota</taxon>
        <taxon>Actinomycetes</taxon>
        <taxon>Micromonosporales</taxon>
        <taxon>Micromonosporaceae</taxon>
        <taxon>Actinoplanes</taxon>
    </lineage>
</organism>
<dbReference type="Proteomes" id="UP000681340">
    <property type="component" value="Unassembled WGS sequence"/>
</dbReference>
<accession>A0A919SIA9</accession>
<dbReference type="EMBL" id="BOQL01000040">
    <property type="protein sequence ID" value="GIM72246.1"/>
    <property type="molecule type" value="Genomic_DNA"/>
</dbReference>
<sequence>MRALRSMAVTHPPRGTAVEIEIVSATMRPAELRAALEAEVPGVPFAERPPR</sequence>
<reference evidence="1" key="1">
    <citation type="submission" date="2021-03" db="EMBL/GenBank/DDBJ databases">
        <title>Whole genome shotgun sequence of Actinoplanes auranticolor NBRC 12245.</title>
        <authorList>
            <person name="Komaki H."/>
            <person name="Tamura T."/>
        </authorList>
    </citation>
    <scope>NUCLEOTIDE SEQUENCE</scope>
    <source>
        <strain evidence="1">NBRC 12245</strain>
    </source>
</reference>
<evidence type="ECO:0000313" key="1">
    <source>
        <dbReference type="EMBL" id="GIM72246.1"/>
    </source>
</evidence>
<proteinExistence type="predicted"/>
<comment type="caution">
    <text evidence="1">The sequence shown here is derived from an EMBL/GenBank/DDBJ whole genome shotgun (WGS) entry which is preliminary data.</text>
</comment>
<keyword evidence="2" id="KW-1185">Reference proteome</keyword>
<dbReference type="AlphaFoldDB" id="A0A919SIA9"/>
<name>A0A919SIA9_9ACTN</name>
<evidence type="ECO:0000313" key="2">
    <source>
        <dbReference type="Proteomes" id="UP000681340"/>
    </source>
</evidence>